<evidence type="ECO:0000313" key="1">
    <source>
        <dbReference type="EMBL" id="ELU37098.1"/>
    </source>
</evidence>
<name>L8WJW1_THACA</name>
<organism evidence="1 2">
    <name type="scientific">Thanatephorus cucumeris (strain AG1-IA)</name>
    <name type="common">Rice sheath blight fungus</name>
    <name type="synonym">Rhizoctonia solani</name>
    <dbReference type="NCBI Taxonomy" id="983506"/>
    <lineage>
        <taxon>Eukaryota</taxon>
        <taxon>Fungi</taxon>
        <taxon>Dikarya</taxon>
        <taxon>Basidiomycota</taxon>
        <taxon>Agaricomycotina</taxon>
        <taxon>Agaricomycetes</taxon>
        <taxon>Cantharellales</taxon>
        <taxon>Ceratobasidiaceae</taxon>
        <taxon>Rhizoctonia</taxon>
        <taxon>Rhizoctonia solani AG-1</taxon>
    </lineage>
</organism>
<gene>
    <name evidence="1" type="ORF">AG1IA_08869</name>
</gene>
<sequence length="95" mass="10836">MVNGNVVELTKLHRAWSPVFGLNRTRSSPKFGFPWHQKPHSICEVPAKPDQYFHGSTPTPRPYMPLSCRFSVYGCICLGRTDVTRILCTLEFPVE</sequence>
<dbReference type="HOGENOM" id="CLU_2374237_0_0_1"/>
<protein>
    <submittedName>
        <fullName evidence="1">Uncharacterized protein</fullName>
    </submittedName>
</protein>
<dbReference type="Proteomes" id="UP000011668">
    <property type="component" value="Unassembled WGS sequence"/>
</dbReference>
<accession>L8WJW1</accession>
<dbReference type="EMBL" id="AFRT01002869">
    <property type="protein sequence ID" value="ELU37098.1"/>
    <property type="molecule type" value="Genomic_DNA"/>
</dbReference>
<comment type="caution">
    <text evidence="1">The sequence shown here is derived from an EMBL/GenBank/DDBJ whole genome shotgun (WGS) entry which is preliminary data.</text>
</comment>
<dbReference type="AlphaFoldDB" id="L8WJW1"/>
<keyword evidence="2" id="KW-1185">Reference proteome</keyword>
<proteinExistence type="predicted"/>
<evidence type="ECO:0000313" key="2">
    <source>
        <dbReference type="Proteomes" id="UP000011668"/>
    </source>
</evidence>
<reference evidence="1 2" key="1">
    <citation type="journal article" date="2013" name="Nat. Commun.">
        <title>The evolution and pathogenic mechanisms of the rice sheath blight pathogen.</title>
        <authorList>
            <person name="Zheng A."/>
            <person name="Lin R."/>
            <person name="Xu L."/>
            <person name="Qin P."/>
            <person name="Tang C."/>
            <person name="Ai P."/>
            <person name="Zhang D."/>
            <person name="Liu Y."/>
            <person name="Sun Z."/>
            <person name="Feng H."/>
            <person name="Wang Y."/>
            <person name="Chen Y."/>
            <person name="Liang X."/>
            <person name="Fu R."/>
            <person name="Li Q."/>
            <person name="Zhang J."/>
            <person name="Yu X."/>
            <person name="Xie Z."/>
            <person name="Ding L."/>
            <person name="Guan P."/>
            <person name="Tang J."/>
            <person name="Liang Y."/>
            <person name="Wang S."/>
            <person name="Deng Q."/>
            <person name="Li S."/>
            <person name="Zhu J."/>
            <person name="Wang L."/>
            <person name="Liu H."/>
            <person name="Li P."/>
        </authorList>
    </citation>
    <scope>NUCLEOTIDE SEQUENCE [LARGE SCALE GENOMIC DNA]</scope>
    <source>
        <strain evidence="2">AG-1 IA</strain>
    </source>
</reference>